<proteinExistence type="predicted"/>
<dbReference type="Gene3D" id="1.25.40.20">
    <property type="entry name" value="Ankyrin repeat-containing domain"/>
    <property type="match status" value="3"/>
</dbReference>
<reference evidence="3" key="1">
    <citation type="submission" date="2019-07" db="EMBL/GenBank/DDBJ databases">
        <title>The discovery of a new lineage B mimivirus raises questions about particles surface fibrils.</title>
        <authorList>
            <person name="Silva L.K.S."/>
            <person name="Rodrigues R.A.L."/>
            <person name="Andrade A.C.S.P."/>
            <person name="Hikida H."/>
            <person name="Andreani J."/>
            <person name="Levasseur A."/>
            <person name="La Scola B."/>
            <person name="Abrahao J.S."/>
        </authorList>
    </citation>
    <scope>NUCLEOTIDE SEQUENCE</scope>
    <source>
        <strain evidence="3">B60</strain>
    </source>
</reference>
<protein>
    <submittedName>
        <fullName evidence="3">Ankyrin repeat-containing protein</fullName>
    </submittedName>
</protein>
<evidence type="ECO:0000256" key="2">
    <source>
        <dbReference type="ARBA" id="ARBA00023043"/>
    </source>
</evidence>
<dbReference type="PANTHER" id="PTHR24198">
    <property type="entry name" value="ANKYRIN REPEAT AND PROTEIN KINASE DOMAIN-CONTAINING PROTEIN"/>
    <property type="match status" value="1"/>
</dbReference>
<organism evidence="3">
    <name type="scientific">Borely moumouvirus</name>
    <dbReference type="NCBI Taxonomy" id="2712067"/>
    <lineage>
        <taxon>Viruses</taxon>
        <taxon>Varidnaviria</taxon>
        <taxon>Bamfordvirae</taxon>
        <taxon>Nucleocytoviricota</taxon>
        <taxon>Megaviricetes</taxon>
        <taxon>Imitervirales</taxon>
        <taxon>Mimiviridae</taxon>
        <taxon>Megamimivirinae</taxon>
        <taxon>Moumouvirus</taxon>
    </lineage>
</organism>
<dbReference type="PANTHER" id="PTHR24198:SF165">
    <property type="entry name" value="ANKYRIN REPEAT-CONTAINING PROTEIN-RELATED"/>
    <property type="match status" value="1"/>
</dbReference>
<sequence length="453" mass="51957">MSSELFAKIVKDDNKYHDGLNIEITGKLYFYKMEEIGKCFYNNSIIYLYDVYLPTDDPDLIIKKYGGGEYSSNKLILQNRRDLREISTWEYMISNGLNIFGEKNYCFNWTCRNNYTDIIKYLVERGININDGSSIIEFAHREYYDNLKYLVENGANIESITRSLCSIIRKGNIDMIKYLIESGADINGGFGDSIYEACIFGHNEIVRYLIESGANLNTISYGLVGACSYGNLEMIKYLLELGADINFNNYLPLNRACLYKHYDVVNYLLNCGAIINLEKYSLENLAVRLDMVKLLVEKNLDGESINFLLVSACFFLKLDVIEYLIECEADIHTENDLPLIKAIYSGAYRDNKPIIQYLINNGADIHSNNNAPLITACMAGQFEIVKFLIDCGADIHTNNIEILEKTIFKGHYNILNYLVKYGIDIYTNLEMYISIAELNNHPEIAEYLKSLKQ</sequence>
<dbReference type="EMBL" id="MN175499">
    <property type="protein sequence ID" value="QID06562.1"/>
    <property type="molecule type" value="Genomic_DNA"/>
</dbReference>
<dbReference type="SMART" id="SM00248">
    <property type="entry name" value="ANK"/>
    <property type="match status" value="9"/>
</dbReference>
<evidence type="ECO:0000256" key="1">
    <source>
        <dbReference type="ARBA" id="ARBA00022737"/>
    </source>
</evidence>
<dbReference type="PROSITE" id="PS50088">
    <property type="entry name" value="ANK_REPEAT"/>
    <property type="match status" value="5"/>
</dbReference>
<name>A0A6G6ACK5_9VIRU</name>
<keyword evidence="2" id="KW-0040">ANK repeat</keyword>
<dbReference type="Pfam" id="PF12796">
    <property type="entry name" value="Ank_2"/>
    <property type="match status" value="3"/>
</dbReference>
<accession>A0A6G6ACK5</accession>
<keyword evidence="1" id="KW-0677">Repeat</keyword>
<dbReference type="InterPro" id="IPR036770">
    <property type="entry name" value="Ankyrin_rpt-contain_sf"/>
</dbReference>
<dbReference type="SUPFAM" id="SSF48403">
    <property type="entry name" value="Ankyrin repeat"/>
    <property type="match status" value="1"/>
</dbReference>
<evidence type="ECO:0000313" key="3">
    <source>
        <dbReference type="EMBL" id="QID06562.1"/>
    </source>
</evidence>
<dbReference type="InterPro" id="IPR002110">
    <property type="entry name" value="Ankyrin_rpt"/>
</dbReference>
<dbReference type="PROSITE" id="PS50297">
    <property type="entry name" value="ANK_REP_REGION"/>
    <property type="match status" value="1"/>
</dbReference>